<feature type="compositionally biased region" description="Basic and acidic residues" evidence="1">
    <location>
        <begin position="70"/>
        <end position="81"/>
    </location>
</feature>
<organism evidence="2 3">
    <name type="scientific">Gluconobacter potus</name>
    <dbReference type="NCBI Taxonomy" id="2724927"/>
    <lineage>
        <taxon>Bacteria</taxon>
        <taxon>Pseudomonadati</taxon>
        <taxon>Pseudomonadota</taxon>
        <taxon>Alphaproteobacteria</taxon>
        <taxon>Acetobacterales</taxon>
        <taxon>Acetobacteraceae</taxon>
        <taxon>Gluconobacter</taxon>
    </lineage>
</organism>
<accession>A0A149QYY5</accession>
<dbReference type="PATRIC" id="fig|442.7.peg.2899"/>
<protein>
    <submittedName>
        <fullName evidence="2">Uncharacterized protein</fullName>
    </submittedName>
</protein>
<comment type="caution">
    <text evidence="2">The sequence shown here is derived from an EMBL/GenBank/DDBJ whole genome shotgun (WGS) entry which is preliminary data.</text>
</comment>
<evidence type="ECO:0000256" key="1">
    <source>
        <dbReference type="SAM" id="MobiDB-lite"/>
    </source>
</evidence>
<dbReference type="RefSeq" id="WP_062493960.1">
    <property type="nucleotide sequence ID" value="NZ_LHZB01000090.1"/>
</dbReference>
<sequence>MTDMHRAPLHALAGIIPALSRLAASEGVKGSPTLRLIPMTAGAPLDAEGPEVLTFESFDDFLKHISREHAAEKSDGVDEQKGPAAEAAPKEAPKPASDGAEDQKEAPKESLTRSLCEVVLGSIKAETFTLSDGSEVKTFPVCGAAGKDIALKMESGGKERAVTAEWRVALPNGQGRDQKATILIGRNTVRKAVVENGLLHLYLQPVEPTVVNIPVS</sequence>
<evidence type="ECO:0000313" key="2">
    <source>
        <dbReference type="EMBL" id="KXV02538.1"/>
    </source>
</evidence>
<gene>
    <name evidence="2" type="ORF">AD929_02280</name>
</gene>
<dbReference type="EMBL" id="LHZB01000090">
    <property type="protein sequence ID" value="KXV02538.1"/>
    <property type="molecule type" value="Genomic_DNA"/>
</dbReference>
<name>A0A149QYY5_9PROT</name>
<feature type="region of interest" description="Disordered" evidence="1">
    <location>
        <begin position="70"/>
        <end position="111"/>
    </location>
</feature>
<feature type="compositionally biased region" description="Basic and acidic residues" evidence="1">
    <location>
        <begin position="101"/>
        <end position="111"/>
    </location>
</feature>
<proteinExistence type="predicted"/>
<reference evidence="2 3" key="1">
    <citation type="submission" date="2015-06" db="EMBL/GenBank/DDBJ databases">
        <title>Improved classification and identification of acetic acid bacteria using matrix-assisted laser desorption/ionization time-of-flight mass spectrometry; Gluconobacter nephelii and Gluconobacter uchimurae are later heterotypic synonyms of Gluconobacter japonicus and Gluconobacter oxydans, respectively.</title>
        <authorList>
            <person name="Li L."/>
            <person name="Cleenwerck I."/>
            <person name="De Vuyst L."/>
            <person name="Vandamme P."/>
        </authorList>
    </citation>
    <scope>NUCLEOTIDE SEQUENCE [LARGE SCALE GENOMIC DNA]</scope>
    <source>
        <strain evidence="2 3">LMG 1764</strain>
    </source>
</reference>
<dbReference type="Proteomes" id="UP000075573">
    <property type="component" value="Unassembled WGS sequence"/>
</dbReference>
<dbReference type="AlphaFoldDB" id="A0A149QYY5"/>
<evidence type="ECO:0000313" key="3">
    <source>
        <dbReference type="Proteomes" id="UP000075573"/>
    </source>
</evidence>